<reference evidence="1 2" key="1">
    <citation type="submission" date="2018-03" db="EMBL/GenBank/DDBJ databases">
        <title>Genomic Encyclopedia of Type Strains, Phase III (KMG-III): the genomes of soil and plant-associated and newly described type strains.</title>
        <authorList>
            <person name="Whitman W."/>
        </authorList>
    </citation>
    <scope>NUCLEOTIDE SEQUENCE [LARGE SCALE GENOMIC DNA]</scope>
    <source>
        <strain evidence="1 2">VKM Ac-1602</strain>
    </source>
</reference>
<comment type="caution">
    <text evidence="1">The sequence shown here is derived from an EMBL/GenBank/DDBJ whole genome shotgun (WGS) entry which is preliminary data.</text>
</comment>
<dbReference type="Proteomes" id="UP000245674">
    <property type="component" value="Unassembled WGS sequence"/>
</dbReference>
<keyword evidence="2" id="KW-1185">Reference proteome</keyword>
<gene>
    <name evidence="1" type="ORF">B0H03_101247</name>
</gene>
<protein>
    <submittedName>
        <fullName evidence="1">Uncharacterized protein</fullName>
    </submittedName>
</protein>
<proteinExistence type="predicted"/>
<sequence>MRATALIFGGYNAERVAKKGYDVRTDVDGWQYAMPIGTPNGSLEGAMPKYNPTTDETRAELYSLNGLLGTALADHPSDSL</sequence>
<organism evidence="1 2">
    <name type="scientific">Rathayibacter iranicus NCPPB 2253 = VKM Ac-1602</name>
    <dbReference type="NCBI Taxonomy" id="1328868"/>
    <lineage>
        <taxon>Bacteria</taxon>
        <taxon>Bacillati</taxon>
        <taxon>Actinomycetota</taxon>
        <taxon>Actinomycetes</taxon>
        <taxon>Micrococcales</taxon>
        <taxon>Microbacteriaceae</taxon>
        <taxon>Rathayibacter</taxon>
    </lineage>
</organism>
<evidence type="ECO:0000313" key="2">
    <source>
        <dbReference type="Proteomes" id="UP000245674"/>
    </source>
</evidence>
<dbReference type="EMBL" id="QGDV01000001">
    <property type="protein sequence ID" value="PWJ66794.1"/>
    <property type="molecule type" value="Genomic_DNA"/>
</dbReference>
<name>A0ABX5LKC7_9MICO</name>
<evidence type="ECO:0000313" key="1">
    <source>
        <dbReference type="EMBL" id="PWJ66794.1"/>
    </source>
</evidence>
<accession>A0ABX5LKC7</accession>